<comment type="caution">
    <text evidence="1">The sequence shown here is derived from an EMBL/GenBank/DDBJ whole genome shotgun (WGS) entry which is preliminary data.</text>
</comment>
<reference evidence="1" key="1">
    <citation type="journal article" date="2014" name="Front. Microbiol.">
        <title>High frequency of phylogenetically diverse reductive dehalogenase-homologous genes in deep subseafloor sedimentary metagenomes.</title>
        <authorList>
            <person name="Kawai M."/>
            <person name="Futagami T."/>
            <person name="Toyoda A."/>
            <person name="Takaki Y."/>
            <person name="Nishi S."/>
            <person name="Hori S."/>
            <person name="Arai W."/>
            <person name="Tsubouchi T."/>
            <person name="Morono Y."/>
            <person name="Uchiyama I."/>
            <person name="Ito T."/>
            <person name="Fujiyama A."/>
            <person name="Inagaki F."/>
            <person name="Takami H."/>
        </authorList>
    </citation>
    <scope>NUCLEOTIDE SEQUENCE</scope>
    <source>
        <strain evidence="1">Expedition CK06-06</strain>
    </source>
</reference>
<gene>
    <name evidence="1" type="ORF">S12H4_45424</name>
</gene>
<evidence type="ECO:0000313" key="1">
    <source>
        <dbReference type="EMBL" id="GAJ09062.1"/>
    </source>
</evidence>
<sequence>MHLSINPLSGKRIDSRRRLVFDEQRIGYVSLAKGEKLIRDPLNLDKLSIGQKLLFDPLQGKYIVAGYKLGFDPLQGKFITLQKGEKLRYDPLGCKFVVVSKKRLFEK</sequence>
<dbReference type="AlphaFoldDB" id="X1UZR5"/>
<proteinExistence type="predicted"/>
<name>X1UZR5_9ZZZZ</name>
<protein>
    <submittedName>
        <fullName evidence="1">Uncharacterized protein</fullName>
    </submittedName>
</protein>
<dbReference type="EMBL" id="BARW01028084">
    <property type="protein sequence ID" value="GAJ09062.1"/>
    <property type="molecule type" value="Genomic_DNA"/>
</dbReference>
<organism evidence="1">
    <name type="scientific">marine sediment metagenome</name>
    <dbReference type="NCBI Taxonomy" id="412755"/>
    <lineage>
        <taxon>unclassified sequences</taxon>
        <taxon>metagenomes</taxon>
        <taxon>ecological metagenomes</taxon>
    </lineage>
</organism>
<accession>X1UZR5</accession>